<evidence type="ECO:0000256" key="1">
    <source>
        <dbReference type="SAM" id="MobiDB-lite"/>
    </source>
</evidence>
<accession>A0ABN9QQE0</accession>
<gene>
    <name evidence="3" type="ORF">PCOR1329_LOCUS14035</name>
</gene>
<evidence type="ECO:0000256" key="2">
    <source>
        <dbReference type="SAM" id="Phobius"/>
    </source>
</evidence>
<reference evidence="3" key="1">
    <citation type="submission" date="2023-10" db="EMBL/GenBank/DDBJ databases">
        <authorList>
            <person name="Chen Y."/>
            <person name="Shah S."/>
            <person name="Dougan E. K."/>
            <person name="Thang M."/>
            <person name="Chan C."/>
        </authorList>
    </citation>
    <scope>NUCLEOTIDE SEQUENCE [LARGE SCALE GENOMIC DNA]</scope>
</reference>
<feature type="transmembrane region" description="Helical" evidence="2">
    <location>
        <begin position="238"/>
        <end position="257"/>
    </location>
</feature>
<keyword evidence="2" id="KW-1133">Transmembrane helix</keyword>
<sequence length="283" mass="31212">PFWLKPRSSPQALETAARSAPRHPLARPAAAAEAMIYIFQGCQSIFSLPGLCCKGCAELCRQINCKPLQECCQGCGAFVVHFFERPLSTFVIFAFVASPALLYSTYLALDEDKAEACDFSGPVDGTTYAGIQGLFALIFLVFGVYAQRAVWRQMMEDLKESPDTKVDDVPSKNPDDEQMVRIKKEVVFAAFKKVFLEDFFVLLIFVMLVGNTVLSGLVQTTAECTFPPEPYATSLPKVMLGCCTLYTLLYFCCTCCADKVTIEKKELDALTGQTALSQNDSLE</sequence>
<feature type="region of interest" description="Disordered" evidence="1">
    <location>
        <begin position="1"/>
        <end position="20"/>
    </location>
</feature>
<keyword evidence="2" id="KW-0472">Membrane</keyword>
<evidence type="ECO:0000313" key="4">
    <source>
        <dbReference type="Proteomes" id="UP001189429"/>
    </source>
</evidence>
<name>A0ABN9QQE0_9DINO</name>
<keyword evidence="2" id="KW-0812">Transmembrane</keyword>
<feature type="transmembrane region" description="Helical" evidence="2">
    <location>
        <begin position="199"/>
        <end position="218"/>
    </location>
</feature>
<keyword evidence="4" id="KW-1185">Reference proteome</keyword>
<comment type="caution">
    <text evidence="3">The sequence shown here is derived from an EMBL/GenBank/DDBJ whole genome shotgun (WGS) entry which is preliminary data.</text>
</comment>
<dbReference type="EMBL" id="CAUYUJ010004169">
    <property type="protein sequence ID" value="CAK0808421.1"/>
    <property type="molecule type" value="Genomic_DNA"/>
</dbReference>
<feature type="transmembrane region" description="Helical" evidence="2">
    <location>
        <begin position="129"/>
        <end position="146"/>
    </location>
</feature>
<feature type="non-terminal residue" evidence="3">
    <location>
        <position position="1"/>
    </location>
</feature>
<proteinExistence type="predicted"/>
<organism evidence="3 4">
    <name type="scientific">Prorocentrum cordatum</name>
    <dbReference type="NCBI Taxonomy" id="2364126"/>
    <lineage>
        <taxon>Eukaryota</taxon>
        <taxon>Sar</taxon>
        <taxon>Alveolata</taxon>
        <taxon>Dinophyceae</taxon>
        <taxon>Prorocentrales</taxon>
        <taxon>Prorocentraceae</taxon>
        <taxon>Prorocentrum</taxon>
    </lineage>
</organism>
<evidence type="ECO:0000313" key="3">
    <source>
        <dbReference type="EMBL" id="CAK0808421.1"/>
    </source>
</evidence>
<feature type="transmembrane region" description="Helical" evidence="2">
    <location>
        <begin position="90"/>
        <end position="109"/>
    </location>
</feature>
<dbReference type="Proteomes" id="UP001189429">
    <property type="component" value="Unassembled WGS sequence"/>
</dbReference>
<protein>
    <submittedName>
        <fullName evidence="3">Uncharacterized protein</fullName>
    </submittedName>
</protein>